<dbReference type="AlphaFoldDB" id="A0A1I1N398"/>
<keyword evidence="8" id="KW-0479">Metal-binding</keyword>
<dbReference type="OrthoDB" id="3186521at2"/>
<dbReference type="Proteomes" id="UP000199263">
    <property type="component" value="Unassembled WGS sequence"/>
</dbReference>
<feature type="domain" description="4-hydroxyphenylacetate decarboxylase small gamma subunit C-terminal" evidence="14">
    <location>
        <begin position="45"/>
        <end position="84"/>
    </location>
</feature>
<evidence type="ECO:0000256" key="3">
    <source>
        <dbReference type="ARBA" id="ARBA00001966"/>
    </source>
</evidence>
<dbReference type="InterPro" id="IPR053727">
    <property type="entry name" value="HPA_decarboxylase_ss_sf"/>
</dbReference>
<comment type="catalytic activity">
    <reaction evidence="2">
        <text>3,4-dihydroxyphenylacetate + H(+) = 4-methylcatechol + CO2</text>
        <dbReference type="Rhea" id="RHEA:62556"/>
        <dbReference type="ChEBI" id="CHEBI:15378"/>
        <dbReference type="ChEBI" id="CHEBI:16526"/>
        <dbReference type="ChEBI" id="CHEBI:17254"/>
        <dbReference type="ChEBI" id="CHEBI:17612"/>
        <dbReference type="EC" id="4.1.1.83"/>
    </reaction>
    <physiologicalReaction direction="left-to-right" evidence="2">
        <dbReference type="Rhea" id="RHEA:62557"/>
    </physiologicalReaction>
</comment>
<evidence type="ECO:0000259" key="14">
    <source>
        <dbReference type="Pfam" id="PF18524"/>
    </source>
</evidence>
<comment type="similarity">
    <text evidence="4">Belongs to the HPA decarboxylase small subunit family.</text>
</comment>
<dbReference type="NCBIfam" id="NF033716">
    <property type="entry name" value="glycyl_HPDL_Sma"/>
    <property type="match status" value="1"/>
</dbReference>
<protein>
    <recommendedName>
        <fullName evidence="6">4-hydroxyphenylacetate decarboxylase small subunit</fullName>
        <ecNumber evidence="5">4.1.1.83</ecNumber>
    </recommendedName>
    <alternativeName>
        <fullName evidence="12">4-hydroxyphenylacetate decarboxylase gamma subunit</fullName>
    </alternativeName>
    <alternativeName>
        <fullName evidence="13">p-hydroxyphenylacetate decarboxylase small subunit</fullName>
    </alternativeName>
</protein>
<evidence type="ECO:0000256" key="8">
    <source>
        <dbReference type="ARBA" id="ARBA00022723"/>
    </source>
</evidence>
<dbReference type="RefSeq" id="WP_090091405.1">
    <property type="nucleotide sequence ID" value="NZ_FOMG01000013.1"/>
</dbReference>
<organism evidence="16 17">
    <name type="scientific">Clostridium uliginosum</name>
    <dbReference type="NCBI Taxonomy" id="119641"/>
    <lineage>
        <taxon>Bacteria</taxon>
        <taxon>Bacillati</taxon>
        <taxon>Bacillota</taxon>
        <taxon>Clostridia</taxon>
        <taxon>Eubacteriales</taxon>
        <taxon>Clostridiaceae</taxon>
        <taxon>Clostridium</taxon>
    </lineage>
</organism>
<keyword evidence="10" id="KW-0411">Iron-sulfur</keyword>
<evidence type="ECO:0000259" key="15">
    <source>
        <dbReference type="Pfam" id="PF18671"/>
    </source>
</evidence>
<evidence type="ECO:0000256" key="2">
    <source>
        <dbReference type="ARBA" id="ARBA00001088"/>
    </source>
</evidence>
<comment type="cofactor">
    <cofactor evidence="3">
        <name>[4Fe-4S] cluster</name>
        <dbReference type="ChEBI" id="CHEBI:49883"/>
    </cofactor>
</comment>
<dbReference type="Gene3D" id="2.20.70.100">
    <property type="match status" value="2"/>
</dbReference>
<accession>A0A1I1N398</accession>
<evidence type="ECO:0000256" key="10">
    <source>
        <dbReference type="ARBA" id="ARBA00023014"/>
    </source>
</evidence>
<keyword evidence="11" id="KW-0456">Lyase</keyword>
<evidence type="ECO:0000313" key="17">
    <source>
        <dbReference type="Proteomes" id="UP000199263"/>
    </source>
</evidence>
<evidence type="ECO:0000256" key="13">
    <source>
        <dbReference type="ARBA" id="ARBA00032959"/>
    </source>
</evidence>
<keyword evidence="17" id="KW-1185">Reference proteome</keyword>
<evidence type="ECO:0000256" key="4">
    <source>
        <dbReference type="ARBA" id="ARBA00008904"/>
    </source>
</evidence>
<proteinExistence type="inferred from homology"/>
<evidence type="ECO:0000313" key="16">
    <source>
        <dbReference type="EMBL" id="SFC91905.1"/>
    </source>
</evidence>
<evidence type="ECO:0000256" key="1">
    <source>
        <dbReference type="ARBA" id="ARBA00000127"/>
    </source>
</evidence>
<reference evidence="16 17" key="1">
    <citation type="submission" date="2016-10" db="EMBL/GenBank/DDBJ databases">
        <authorList>
            <person name="de Groot N.N."/>
        </authorList>
    </citation>
    <scope>NUCLEOTIDE SEQUENCE [LARGE SCALE GENOMIC DNA]</scope>
    <source>
        <strain evidence="16 17">DSM 12992</strain>
    </source>
</reference>
<dbReference type="InterPro" id="IPR040923">
    <property type="entry name" value="HpdC_C"/>
</dbReference>
<sequence>MANESIKHNDCVNFSSIDVAKGICRISNEMVFIDTSTCGNFKEVHKCKNCSNFKNLNKDNTGLCTGLKKEAWTFGELSAVTCEGYKSNKASE</sequence>
<dbReference type="EC" id="4.1.1.83" evidence="5"/>
<evidence type="ECO:0000256" key="6">
    <source>
        <dbReference type="ARBA" id="ARBA00013463"/>
    </source>
</evidence>
<evidence type="ECO:0000256" key="11">
    <source>
        <dbReference type="ARBA" id="ARBA00023239"/>
    </source>
</evidence>
<dbReference type="STRING" id="119641.SAMN05421842_11366"/>
<evidence type="ECO:0000256" key="12">
    <source>
        <dbReference type="ARBA" id="ARBA00029987"/>
    </source>
</evidence>
<dbReference type="GO" id="GO:0043722">
    <property type="term" value="F:4-hydroxyphenylacetate decarboxylase activity"/>
    <property type="evidence" value="ECO:0007669"/>
    <property type="project" value="UniProtKB-EC"/>
</dbReference>
<evidence type="ECO:0000256" key="5">
    <source>
        <dbReference type="ARBA" id="ARBA00012283"/>
    </source>
</evidence>
<name>A0A1I1N398_9CLOT</name>
<dbReference type="GO" id="GO:0046872">
    <property type="term" value="F:metal ion binding"/>
    <property type="evidence" value="ECO:0007669"/>
    <property type="project" value="UniProtKB-KW"/>
</dbReference>
<dbReference type="GO" id="GO:0051539">
    <property type="term" value="F:4 iron, 4 sulfur cluster binding"/>
    <property type="evidence" value="ECO:0007669"/>
    <property type="project" value="UniProtKB-KW"/>
</dbReference>
<evidence type="ECO:0000256" key="9">
    <source>
        <dbReference type="ARBA" id="ARBA00023004"/>
    </source>
</evidence>
<evidence type="ECO:0000256" key="7">
    <source>
        <dbReference type="ARBA" id="ARBA00022485"/>
    </source>
</evidence>
<feature type="domain" description="4-hydroxyphenylacetate decarboxylase small gamma subunit N-terminal" evidence="15">
    <location>
        <begin position="7"/>
        <end position="35"/>
    </location>
</feature>
<dbReference type="Pfam" id="PF18524">
    <property type="entry name" value="HPIP_like"/>
    <property type="match status" value="1"/>
</dbReference>
<dbReference type="InterPro" id="IPR041125">
    <property type="entry name" value="4HPAD_g_N"/>
</dbReference>
<keyword evidence="7" id="KW-0004">4Fe-4S</keyword>
<keyword evidence="9" id="KW-0408">Iron</keyword>
<dbReference type="EMBL" id="FOMG01000013">
    <property type="protein sequence ID" value="SFC91905.1"/>
    <property type="molecule type" value="Genomic_DNA"/>
</dbReference>
<comment type="catalytic activity">
    <reaction evidence="1">
        <text>4-hydroxyphenylacetate + H(+) = 4-methylphenol + CO2</text>
        <dbReference type="Rhea" id="RHEA:22732"/>
        <dbReference type="ChEBI" id="CHEBI:15378"/>
        <dbReference type="ChEBI" id="CHEBI:16526"/>
        <dbReference type="ChEBI" id="CHEBI:17847"/>
        <dbReference type="ChEBI" id="CHEBI:48999"/>
        <dbReference type="EC" id="4.1.1.83"/>
    </reaction>
    <physiologicalReaction direction="left-to-right" evidence="1">
        <dbReference type="Rhea" id="RHEA:22733"/>
    </physiologicalReaction>
</comment>
<dbReference type="Pfam" id="PF18671">
    <property type="entry name" value="4HPAD_g_N"/>
    <property type="match status" value="1"/>
</dbReference>
<gene>
    <name evidence="16" type="ORF">SAMN05421842_11366</name>
</gene>